<dbReference type="CDD" id="cd23509">
    <property type="entry name" value="Gnk2-like"/>
    <property type="match status" value="2"/>
</dbReference>
<dbReference type="InterPro" id="IPR038408">
    <property type="entry name" value="GNK2_sf"/>
</dbReference>
<keyword evidence="10 16" id="KW-1133">Transmembrane helix</keyword>
<sequence>MAPKLSNPLSVFSSRYVFLSIAIIGFYCITAKANPTFIARRCSTANAFPPNGTFQANRNLLLSSLASNSTNENRFYNFTVGTSPPDIAYGLFLCRGDVSTQVCQDCVITAQNDTIRYCPAGTWAIVWYDECLLRYSNVSFFSTVAIAPAILMNNTRDITDPQRFRQILGDTLNDIATQAANGTSEKKYATKQANFSSLETLYALAQCTPDLSYVNCYNCLQMGNAYLLPVEKQGGRILFPSCNVRFEVYKFYADTEPTVTPAPENSLSPPLPPASTSSGEKGISRSKLIAIVVPVSVSSAFLTAFCFFFASRRAKKKREVAGVDDQVDEIISEKSLQYDLRTIQAATNNFSEDNKVGVGGYGTVYKGTLSSGQEIAVKRLFRGSDQGAEDFKNEVVLVARLQHRNLVRLLGFCLEGEENILIYEFVPNRSLDQLLFEYAIHGRFSVKSDVFSFGVLVLEIISGMKSSQLYGPDSSEDLLSHAWKLWKDDVPLELVDETMRDAYARNYEVLRCIHIGLLCVQEDPADRPTMASVVLMLDSFAFTLPLPKHPALFYRSKNESTTASETADLTKSGQSSATEAMQWSVNDQSVSQVYPR</sequence>
<dbReference type="FunFam" id="3.30.430.20:FF:000012">
    <property type="entry name" value="Cysteine-rich receptor-like protein kinase 25"/>
    <property type="match status" value="1"/>
</dbReference>
<evidence type="ECO:0000256" key="8">
    <source>
        <dbReference type="ARBA" id="ARBA00022777"/>
    </source>
</evidence>
<gene>
    <name evidence="19" type="ORF">RJ641_002015</name>
</gene>
<feature type="region of interest" description="Disordered" evidence="15">
    <location>
        <begin position="260"/>
        <end position="280"/>
    </location>
</feature>
<evidence type="ECO:0000256" key="10">
    <source>
        <dbReference type="ARBA" id="ARBA00022989"/>
    </source>
</evidence>
<dbReference type="Pfam" id="PF01657">
    <property type="entry name" value="Stress-antifung"/>
    <property type="match status" value="2"/>
</dbReference>
<evidence type="ECO:0000256" key="13">
    <source>
        <dbReference type="ARBA" id="ARBA00023180"/>
    </source>
</evidence>
<dbReference type="Pfam" id="PF07714">
    <property type="entry name" value="PK_Tyr_Ser-Thr"/>
    <property type="match status" value="2"/>
</dbReference>
<keyword evidence="8 19" id="KW-0418">Kinase</keyword>
<evidence type="ECO:0000256" key="12">
    <source>
        <dbReference type="ARBA" id="ARBA00023170"/>
    </source>
</evidence>
<evidence type="ECO:0000256" key="1">
    <source>
        <dbReference type="ARBA" id="ARBA00004167"/>
    </source>
</evidence>
<dbReference type="GO" id="GO:0004674">
    <property type="term" value="F:protein serine/threonine kinase activity"/>
    <property type="evidence" value="ECO:0007669"/>
    <property type="project" value="UniProtKB-KW"/>
</dbReference>
<keyword evidence="3" id="KW-0808">Transferase</keyword>
<keyword evidence="6" id="KW-0677">Repeat</keyword>
<evidence type="ECO:0000259" key="18">
    <source>
        <dbReference type="PROSITE" id="PS51473"/>
    </source>
</evidence>
<dbReference type="InterPro" id="IPR002902">
    <property type="entry name" value="GNK2"/>
</dbReference>
<dbReference type="InterPro" id="IPR000719">
    <property type="entry name" value="Prot_kinase_dom"/>
</dbReference>
<evidence type="ECO:0000256" key="7">
    <source>
        <dbReference type="ARBA" id="ARBA00022741"/>
    </source>
</evidence>
<evidence type="ECO:0000256" key="11">
    <source>
        <dbReference type="ARBA" id="ARBA00023136"/>
    </source>
</evidence>
<feature type="transmembrane region" description="Helical" evidence="16">
    <location>
        <begin position="12"/>
        <end position="31"/>
    </location>
</feature>
<evidence type="ECO:0000313" key="20">
    <source>
        <dbReference type="Proteomes" id="UP001370490"/>
    </source>
</evidence>
<dbReference type="GO" id="GO:0005524">
    <property type="term" value="F:ATP binding"/>
    <property type="evidence" value="ECO:0007669"/>
    <property type="project" value="UniProtKB-UniRule"/>
</dbReference>
<protein>
    <submittedName>
        <fullName evidence="19">Serine-threonine/tyrosine-protein kinase, catalytic domain</fullName>
    </submittedName>
</protein>
<keyword evidence="2" id="KW-0723">Serine/threonine-protein kinase</keyword>
<dbReference type="PANTHER" id="PTHR27002">
    <property type="entry name" value="RECEPTOR-LIKE SERINE/THREONINE-PROTEIN KINASE SD1-8"/>
    <property type="match status" value="1"/>
</dbReference>
<feature type="transmembrane region" description="Helical" evidence="16">
    <location>
        <begin position="288"/>
        <end position="310"/>
    </location>
</feature>
<dbReference type="FunFam" id="3.30.200.20:FF:000142">
    <property type="entry name" value="Cysteine-rich receptor-like protein kinase 10"/>
    <property type="match status" value="1"/>
</dbReference>
<evidence type="ECO:0000256" key="6">
    <source>
        <dbReference type="ARBA" id="ARBA00022737"/>
    </source>
</evidence>
<accession>A0AAN8VM44</accession>
<dbReference type="InterPro" id="IPR011009">
    <property type="entry name" value="Kinase-like_dom_sf"/>
</dbReference>
<reference evidence="19 20" key="1">
    <citation type="submission" date="2023-12" db="EMBL/GenBank/DDBJ databases">
        <title>A high-quality genome assembly for Dillenia turbinata (Dilleniales).</title>
        <authorList>
            <person name="Chanderbali A."/>
        </authorList>
    </citation>
    <scope>NUCLEOTIDE SEQUENCE [LARGE SCALE GENOMIC DNA]</scope>
    <source>
        <strain evidence="19">LSX21</strain>
        <tissue evidence="19">Leaf</tissue>
    </source>
</reference>
<evidence type="ECO:0000256" key="5">
    <source>
        <dbReference type="ARBA" id="ARBA00022729"/>
    </source>
</evidence>
<evidence type="ECO:0000256" key="16">
    <source>
        <dbReference type="SAM" id="Phobius"/>
    </source>
</evidence>
<dbReference type="PANTHER" id="PTHR27002:SF1050">
    <property type="entry name" value="CYSTEINE-RICH RECEPTOR-LIKE PROTEIN KINASE 5"/>
    <property type="match status" value="1"/>
</dbReference>
<keyword evidence="5" id="KW-0732">Signal</keyword>
<feature type="binding site" evidence="14">
    <location>
        <position position="378"/>
    </location>
    <ligand>
        <name>ATP</name>
        <dbReference type="ChEBI" id="CHEBI:30616"/>
    </ligand>
</feature>
<dbReference type="PROSITE" id="PS51473">
    <property type="entry name" value="GNK2"/>
    <property type="match status" value="2"/>
</dbReference>
<dbReference type="PROSITE" id="PS50011">
    <property type="entry name" value="PROTEIN_KINASE_DOM"/>
    <property type="match status" value="1"/>
</dbReference>
<dbReference type="Gene3D" id="1.10.510.10">
    <property type="entry name" value="Transferase(Phosphotransferase) domain 1"/>
    <property type="match status" value="1"/>
</dbReference>
<comment type="caution">
    <text evidence="19">The sequence shown here is derived from an EMBL/GenBank/DDBJ whole genome shotgun (WGS) entry which is preliminary data.</text>
</comment>
<dbReference type="InterPro" id="IPR017441">
    <property type="entry name" value="Protein_kinase_ATP_BS"/>
</dbReference>
<keyword evidence="4 16" id="KW-0812">Transmembrane</keyword>
<keyword evidence="9 14" id="KW-0067">ATP-binding</keyword>
<keyword evidence="12" id="KW-0675">Receptor</keyword>
<feature type="compositionally biased region" description="Low complexity" evidence="15">
    <location>
        <begin position="261"/>
        <end position="278"/>
    </location>
</feature>
<dbReference type="EMBL" id="JBAMMX010000010">
    <property type="protein sequence ID" value="KAK6932391.1"/>
    <property type="molecule type" value="Genomic_DNA"/>
</dbReference>
<dbReference type="PROSITE" id="PS00107">
    <property type="entry name" value="PROTEIN_KINASE_ATP"/>
    <property type="match status" value="1"/>
</dbReference>
<feature type="domain" description="Protein kinase" evidence="17">
    <location>
        <begin position="350"/>
        <end position="596"/>
    </location>
</feature>
<feature type="region of interest" description="Disordered" evidence="15">
    <location>
        <begin position="563"/>
        <end position="583"/>
    </location>
</feature>
<organism evidence="19 20">
    <name type="scientific">Dillenia turbinata</name>
    <dbReference type="NCBI Taxonomy" id="194707"/>
    <lineage>
        <taxon>Eukaryota</taxon>
        <taxon>Viridiplantae</taxon>
        <taxon>Streptophyta</taxon>
        <taxon>Embryophyta</taxon>
        <taxon>Tracheophyta</taxon>
        <taxon>Spermatophyta</taxon>
        <taxon>Magnoliopsida</taxon>
        <taxon>eudicotyledons</taxon>
        <taxon>Gunneridae</taxon>
        <taxon>Pentapetalae</taxon>
        <taxon>Dilleniales</taxon>
        <taxon>Dilleniaceae</taxon>
        <taxon>Dillenia</taxon>
    </lineage>
</organism>
<evidence type="ECO:0000256" key="15">
    <source>
        <dbReference type="SAM" id="MobiDB-lite"/>
    </source>
</evidence>
<evidence type="ECO:0000256" key="14">
    <source>
        <dbReference type="PROSITE-ProRule" id="PRU10141"/>
    </source>
</evidence>
<dbReference type="GO" id="GO:0005886">
    <property type="term" value="C:plasma membrane"/>
    <property type="evidence" value="ECO:0007669"/>
    <property type="project" value="TreeGrafter"/>
</dbReference>
<keyword evidence="11 16" id="KW-0472">Membrane</keyword>
<proteinExistence type="predicted"/>
<feature type="domain" description="Gnk2-homologous" evidence="18">
    <location>
        <begin position="146"/>
        <end position="251"/>
    </location>
</feature>
<evidence type="ECO:0000256" key="3">
    <source>
        <dbReference type="ARBA" id="ARBA00022679"/>
    </source>
</evidence>
<dbReference type="Gene3D" id="3.30.200.20">
    <property type="entry name" value="Phosphorylase Kinase, domain 1"/>
    <property type="match status" value="1"/>
</dbReference>
<evidence type="ECO:0000313" key="19">
    <source>
        <dbReference type="EMBL" id="KAK6932391.1"/>
    </source>
</evidence>
<dbReference type="Proteomes" id="UP001370490">
    <property type="component" value="Unassembled WGS sequence"/>
</dbReference>
<dbReference type="Gene3D" id="3.30.430.20">
    <property type="entry name" value="Gnk2 domain, C-X8-C-X2-C motif"/>
    <property type="match status" value="2"/>
</dbReference>
<name>A0AAN8VM44_9MAGN</name>
<dbReference type="AlphaFoldDB" id="A0AAN8VM44"/>
<keyword evidence="20" id="KW-1185">Reference proteome</keyword>
<feature type="domain" description="Gnk2-homologous" evidence="18">
    <location>
        <begin position="36"/>
        <end position="140"/>
    </location>
</feature>
<dbReference type="InterPro" id="IPR001245">
    <property type="entry name" value="Ser-Thr/Tyr_kinase_cat_dom"/>
</dbReference>
<evidence type="ECO:0000256" key="4">
    <source>
        <dbReference type="ARBA" id="ARBA00022692"/>
    </source>
</evidence>
<evidence type="ECO:0000256" key="2">
    <source>
        <dbReference type="ARBA" id="ARBA00022527"/>
    </source>
</evidence>
<comment type="subcellular location">
    <subcellularLocation>
        <location evidence="1">Membrane</location>
        <topology evidence="1">Single-pass membrane protein</topology>
    </subcellularLocation>
</comment>
<evidence type="ECO:0000256" key="9">
    <source>
        <dbReference type="ARBA" id="ARBA00022840"/>
    </source>
</evidence>
<keyword evidence="7 14" id="KW-0547">Nucleotide-binding</keyword>
<keyword evidence="13" id="KW-0325">Glycoprotein</keyword>
<dbReference type="SUPFAM" id="SSF56112">
    <property type="entry name" value="Protein kinase-like (PK-like)"/>
    <property type="match status" value="1"/>
</dbReference>
<evidence type="ECO:0000259" key="17">
    <source>
        <dbReference type="PROSITE" id="PS50011"/>
    </source>
</evidence>
<dbReference type="FunFam" id="3.30.430.20:FF:000003">
    <property type="entry name" value="Cysteine-rich RLK (RECEPTOR-like protein kinase) 10"/>
    <property type="match status" value="1"/>
</dbReference>